<gene>
    <name evidence="2" type="ORF">Rsub_10175</name>
</gene>
<evidence type="ECO:0000313" key="2">
    <source>
        <dbReference type="EMBL" id="GBF97574.1"/>
    </source>
</evidence>
<sequence>MSGPCGPCRAASSEATLDEEMATLELDLRVGGMDSAATARVADALKALGGVRAVRVDLAAEMATVEVDAPSLVDALNMLPGMVKAVRDVGFEAEPHIEYEPWQ</sequence>
<dbReference type="CDD" id="cd00371">
    <property type="entry name" value="HMA"/>
    <property type="match status" value="1"/>
</dbReference>
<evidence type="ECO:0000259" key="1">
    <source>
        <dbReference type="PROSITE" id="PS50846"/>
    </source>
</evidence>
<dbReference type="PROSITE" id="PS50846">
    <property type="entry name" value="HMA_2"/>
    <property type="match status" value="1"/>
</dbReference>
<dbReference type="OrthoDB" id="689350at2759"/>
<name>A0A2V0PCJ2_9CHLO</name>
<accession>A0A2V0PCJ2</accession>
<dbReference type="Proteomes" id="UP000247498">
    <property type="component" value="Unassembled WGS sequence"/>
</dbReference>
<dbReference type="AlphaFoldDB" id="A0A2V0PCJ2"/>
<dbReference type="InParanoid" id="A0A2V0PCJ2"/>
<dbReference type="Gene3D" id="3.30.70.100">
    <property type="match status" value="1"/>
</dbReference>
<dbReference type="InterPro" id="IPR036163">
    <property type="entry name" value="HMA_dom_sf"/>
</dbReference>
<dbReference type="EMBL" id="BDRX01000102">
    <property type="protein sequence ID" value="GBF97574.1"/>
    <property type="molecule type" value="Genomic_DNA"/>
</dbReference>
<organism evidence="2 3">
    <name type="scientific">Raphidocelis subcapitata</name>
    <dbReference type="NCBI Taxonomy" id="307507"/>
    <lineage>
        <taxon>Eukaryota</taxon>
        <taxon>Viridiplantae</taxon>
        <taxon>Chlorophyta</taxon>
        <taxon>core chlorophytes</taxon>
        <taxon>Chlorophyceae</taxon>
        <taxon>CS clade</taxon>
        <taxon>Sphaeropleales</taxon>
        <taxon>Selenastraceae</taxon>
        <taxon>Raphidocelis</taxon>
    </lineage>
</organism>
<reference evidence="2 3" key="1">
    <citation type="journal article" date="2018" name="Sci. Rep.">
        <title>Raphidocelis subcapitata (=Pseudokirchneriella subcapitata) provides an insight into genome evolution and environmental adaptations in the Sphaeropleales.</title>
        <authorList>
            <person name="Suzuki S."/>
            <person name="Yamaguchi H."/>
            <person name="Nakajima N."/>
            <person name="Kawachi M."/>
        </authorList>
    </citation>
    <scope>NUCLEOTIDE SEQUENCE [LARGE SCALE GENOMIC DNA]</scope>
    <source>
        <strain evidence="2 3">NIES-35</strain>
    </source>
</reference>
<feature type="domain" description="HMA" evidence="1">
    <location>
        <begin position="23"/>
        <end position="94"/>
    </location>
</feature>
<comment type="caution">
    <text evidence="2">The sequence shown here is derived from an EMBL/GenBank/DDBJ whole genome shotgun (WGS) entry which is preliminary data.</text>
</comment>
<dbReference type="GO" id="GO:0046872">
    <property type="term" value="F:metal ion binding"/>
    <property type="evidence" value="ECO:0007669"/>
    <property type="project" value="InterPro"/>
</dbReference>
<dbReference type="SUPFAM" id="SSF55008">
    <property type="entry name" value="HMA, heavy metal-associated domain"/>
    <property type="match status" value="1"/>
</dbReference>
<protein>
    <recommendedName>
        <fullName evidence="1">HMA domain-containing protein</fullName>
    </recommendedName>
</protein>
<keyword evidence="3" id="KW-1185">Reference proteome</keyword>
<evidence type="ECO:0000313" key="3">
    <source>
        <dbReference type="Proteomes" id="UP000247498"/>
    </source>
</evidence>
<dbReference type="InterPro" id="IPR006121">
    <property type="entry name" value="HMA_dom"/>
</dbReference>
<dbReference type="Pfam" id="PF00403">
    <property type="entry name" value="HMA"/>
    <property type="match status" value="1"/>
</dbReference>
<proteinExistence type="predicted"/>